<dbReference type="SUPFAM" id="SSF88659">
    <property type="entry name" value="Sigma3 and sigma4 domains of RNA polymerase sigma factors"/>
    <property type="match status" value="1"/>
</dbReference>
<keyword evidence="3" id="KW-0731">Sigma factor</keyword>
<dbReference type="RefSeq" id="WP_036876022.1">
    <property type="nucleotide sequence ID" value="NZ_KK073873.1"/>
</dbReference>
<dbReference type="PANTHER" id="PTHR43133">
    <property type="entry name" value="RNA POLYMERASE ECF-TYPE SIGMA FACTO"/>
    <property type="match status" value="1"/>
</dbReference>
<keyword evidence="5" id="KW-0804">Transcription</keyword>
<dbReference type="InterPro" id="IPR013249">
    <property type="entry name" value="RNA_pol_sigma70_r4_t2"/>
</dbReference>
<dbReference type="Proteomes" id="UP000243438">
    <property type="component" value="Unassembled WGS sequence"/>
</dbReference>
<organism evidence="8 9">
    <name type="scientific">Xylanibacter oryzae DSM 17970</name>
    <dbReference type="NCBI Taxonomy" id="915438"/>
    <lineage>
        <taxon>Bacteria</taxon>
        <taxon>Pseudomonadati</taxon>
        <taxon>Bacteroidota</taxon>
        <taxon>Bacteroidia</taxon>
        <taxon>Bacteroidales</taxon>
        <taxon>Prevotellaceae</taxon>
        <taxon>Xylanibacter</taxon>
    </lineage>
</organism>
<dbReference type="InterPro" id="IPR036388">
    <property type="entry name" value="WH-like_DNA-bd_sf"/>
</dbReference>
<dbReference type="Gene3D" id="1.10.1740.10">
    <property type="match status" value="1"/>
</dbReference>
<dbReference type="InterPro" id="IPR014284">
    <property type="entry name" value="RNA_pol_sigma-70_dom"/>
</dbReference>
<feature type="domain" description="RNA polymerase sigma-70 region 2" evidence="6">
    <location>
        <begin position="16"/>
        <end position="74"/>
    </location>
</feature>
<comment type="caution">
    <text evidence="8">The sequence shown here is derived from an EMBL/GenBank/DDBJ whole genome shotgun (WGS) entry which is preliminary data.</text>
</comment>
<dbReference type="PANTHER" id="PTHR43133:SF8">
    <property type="entry name" value="RNA POLYMERASE SIGMA FACTOR HI_1459-RELATED"/>
    <property type="match status" value="1"/>
</dbReference>
<dbReference type="InterPro" id="IPR013324">
    <property type="entry name" value="RNA_pol_sigma_r3/r4-like"/>
</dbReference>
<dbReference type="EMBL" id="JFBS01000001">
    <property type="protein sequence ID" value="EXG77762.1"/>
    <property type="molecule type" value="Genomic_DNA"/>
</dbReference>
<sequence>MDASQFKRIFIPLSNNLYRIAIRLTCNIQSAEDLVQDTFLRLWTHRDNLPSDITPEGYAITTMRNLYYDTVRKRHLDESSKVAEEIHIPSDTDIIHQLEVLDASHRIRNLINSLPDRQLQVIIMKDVEGLDTNEIKALTGLTDINIRTTLSRARTTIRKQFKNILDHGCK</sequence>
<keyword evidence="4" id="KW-0238">DNA-binding</keyword>
<comment type="similarity">
    <text evidence="1">Belongs to the sigma-70 factor family. ECF subfamily.</text>
</comment>
<feature type="domain" description="RNA polymerase sigma factor 70 region 4 type 2" evidence="7">
    <location>
        <begin position="105"/>
        <end position="156"/>
    </location>
</feature>
<dbReference type="Pfam" id="PF08281">
    <property type="entry name" value="Sigma70_r4_2"/>
    <property type="match status" value="1"/>
</dbReference>
<dbReference type="SUPFAM" id="SSF88946">
    <property type="entry name" value="Sigma2 domain of RNA polymerase sigma factors"/>
    <property type="match status" value="1"/>
</dbReference>
<dbReference type="Pfam" id="PF04542">
    <property type="entry name" value="Sigma70_r2"/>
    <property type="match status" value="1"/>
</dbReference>
<dbReference type="NCBIfam" id="TIGR02937">
    <property type="entry name" value="sigma70-ECF"/>
    <property type="match status" value="1"/>
</dbReference>
<keyword evidence="9" id="KW-1185">Reference proteome</keyword>
<dbReference type="InterPro" id="IPR013325">
    <property type="entry name" value="RNA_pol_sigma_r2"/>
</dbReference>
<dbReference type="Gene3D" id="1.10.10.10">
    <property type="entry name" value="Winged helix-like DNA-binding domain superfamily/Winged helix DNA-binding domain"/>
    <property type="match status" value="1"/>
</dbReference>
<evidence type="ECO:0000256" key="2">
    <source>
        <dbReference type="ARBA" id="ARBA00023015"/>
    </source>
</evidence>
<evidence type="ECO:0000259" key="6">
    <source>
        <dbReference type="Pfam" id="PF04542"/>
    </source>
</evidence>
<gene>
    <name evidence="8" type="ORF">XylorDRAFT_0107</name>
</gene>
<accession>A0ABP3BCD3</accession>
<evidence type="ECO:0000256" key="1">
    <source>
        <dbReference type="ARBA" id="ARBA00010641"/>
    </source>
</evidence>
<evidence type="ECO:0000256" key="4">
    <source>
        <dbReference type="ARBA" id="ARBA00023125"/>
    </source>
</evidence>
<evidence type="ECO:0000313" key="9">
    <source>
        <dbReference type="Proteomes" id="UP000243438"/>
    </source>
</evidence>
<dbReference type="CDD" id="cd06171">
    <property type="entry name" value="Sigma70_r4"/>
    <property type="match status" value="1"/>
</dbReference>
<evidence type="ECO:0000259" key="7">
    <source>
        <dbReference type="Pfam" id="PF08281"/>
    </source>
</evidence>
<protein>
    <submittedName>
        <fullName evidence="8">RNA polymerase sigma factor, sigma-70 family</fullName>
    </submittedName>
</protein>
<reference evidence="8" key="1">
    <citation type="submission" date="2013-07" db="EMBL/GenBank/DDBJ databases">
        <authorList>
            <consortium name="DOE Joint Genome Institute"/>
            <person name="Anderson I."/>
            <person name="Huntemann M."/>
            <person name="Han J."/>
            <person name="Chen A."/>
            <person name="Kyrpides N."/>
            <person name="Mavromatis K."/>
            <person name="Markowitz V."/>
            <person name="Palaniappan K."/>
            <person name="Ivanova N."/>
            <person name="Schaumberg A."/>
            <person name="Pati A."/>
            <person name="Liolios K."/>
            <person name="Nordberg H.P."/>
            <person name="Cantor M.N."/>
            <person name="Hua S.X."/>
            <person name="Woyke T."/>
        </authorList>
    </citation>
    <scope>NUCLEOTIDE SEQUENCE [LARGE SCALE GENOMIC DNA]</scope>
    <source>
        <strain evidence="8">DSM 17970</strain>
    </source>
</reference>
<dbReference type="InterPro" id="IPR039425">
    <property type="entry name" value="RNA_pol_sigma-70-like"/>
</dbReference>
<proteinExistence type="inferred from homology"/>
<evidence type="ECO:0000256" key="5">
    <source>
        <dbReference type="ARBA" id="ARBA00023163"/>
    </source>
</evidence>
<evidence type="ECO:0000313" key="8">
    <source>
        <dbReference type="EMBL" id="EXG77762.1"/>
    </source>
</evidence>
<name>A0ABP3BCD3_9BACT</name>
<evidence type="ECO:0000256" key="3">
    <source>
        <dbReference type="ARBA" id="ARBA00023082"/>
    </source>
</evidence>
<keyword evidence="2" id="KW-0805">Transcription regulation</keyword>
<dbReference type="InterPro" id="IPR007627">
    <property type="entry name" value="RNA_pol_sigma70_r2"/>
</dbReference>